<organism evidence="2">
    <name type="scientific">uncultured Rubrobacteraceae bacterium</name>
    <dbReference type="NCBI Taxonomy" id="349277"/>
    <lineage>
        <taxon>Bacteria</taxon>
        <taxon>Bacillati</taxon>
        <taxon>Actinomycetota</taxon>
        <taxon>Rubrobacteria</taxon>
        <taxon>Rubrobacterales</taxon>
        <taxon>Rubrobacteraceae</taxon>
        <taxon>environmental samples</taxon>
    </lineage>
</organism>
<dbReference type="PANTHER" id="PTHR32309:SF13">
    <property type="entry name" value="FERRIC ENTEROBACTIN TRANSPORT PROTEIN FEPE"/>
    <property type="match status" value="1"/>
</dbReference>
<proteinExistence type="predicted"/>
<keyword evidence="1" id="KW-0472">Membrane</keyword>
<dbReference type="GO" id="GO:0004713">
    <property type="term" value="F:protein tyrosine kinase activity"/>
    <property type="evidence" value="ECO:0007669"/>
    <property type="project" value="TreeGrafter"/>
</dbReference>
<dbReference type="AlphaFoldDB" id="A0A6J4Q7R7"/>
<keyword evidence="1" id="KW-1133">Transmembrane helix</keyword>
<evidence type="ECO:0000313" key="2">
    <source>
        <dbReference type="EMBL" id="CAA9436895.1"/>
    </source>
</evidence>
<evidence type="ECO:0000256" key="1">
    <source>
        <dbReference type="SAM" id="Phobius"/>
    </source>
</evidence>
<dbReference type="EMBL" id="CADCVA010000322">
    <property type="protein sequence ID" value="CAA9436895.1"/>
    <property type="molecule type" value="Genomic_DNA"/>
</dbReference>
<feature type="transmembrane region" description="Helical" evidence="1">
    <location>
        <begin position="16"/>
        <end position="37"/>
    </location>
</feature>
<feature type="transmembrane region" description="Helical" evidence="1">
    <location>
        <begin position="261"/>
        <end position="282"/>
    </location>
</feature>
<dbReference type="InterPro" id="IPR050445">
    <property type="entry name" value="Bact_polysacc_biosynth/exp"/>
</dbReference>
<dbReference type="PANTHER" id="PTHR32309">
    <property type="entry name" value="TYROSINE-PROTEIN KINASE"/>
    <property type="match status" value="1"/>
</dbReference>
<keyword evidence="1" id="KW-0812">Transmembrane</keyword>
<protein>
    <submittedName>
        <fullName evidence="2">Uncharacterized protein</fullName>
    </submittedName>
</protein>
<dbReference type="GO" id="GO:0005886">
    <property type="term" value="C:plasma membrane"/>
    <property type="evidence" value="ECO:0007669"/>
    <property type="project" value="TreeGrafter"/>
</dbReference>
<name>A0A6J4Q7R7_9ACTN</name>
<accession>A0A6J4Q7R7</accession>
<reference evidence="2" key="1">
    <citation type="submission" date="2020-02" db="EMBL/GenBank/DDBJ databases">
        <authorList>
            <person name="Meier V. D."/>
        </authorList>
    </citation>
    <scope>NUCLEOTIDE SEQUENCE</scope>
    <source>
        <strain evidence="2">AVDCRST_MAG82</strain>
    </source>
</reference>
<sequence length="381" mass="40914">MDSGDEDRRDRRRGKALILAASARLYGALLALYPEVFRRRYASEMRRDFRELSREGLEEGGGKELARVWGTTLLDLVLTALRERSTMLGRNASLSVDPRIAAGATVAVVLVALTVTVTSLVKTPQYEASSTILIGKQGSEQPALEVDVQELQGSTMTLALAADSRPMAEDAIERLGLSTTPEEFLERLDAERIEDTQFIEVSYTDSDPQKARAVANTVGDVLSERVPTVNPRSNDAINAALWESARLPEEPSSPNPLRDGLITLVSGLLLCAGLALVLPRILASGIGRAAIRATGAARRPVGESRGVSAMLSAAEAAKEKELLEALARRGALTVAGATLETSLTVEEADRALSALAAKGHLEVTVEHGRLLYALWERDAPL</sequence>
<gene>
    <name evidence="2" type="ORF">AVDCRST_MAG82-2514</name>
</gene>
<feature type="transmembrane region" description="Helical" evidence="1">
    <location>
        <begin position="100"/>
        <end position="121"/>
    </location>
</feature>